<reference evidence="5" key="2">
    <citation type="journal article" date="2012" name="PLoS ONE">
        <title>A Deeply Branching Thermophilic Bacterium with an Ancient Acetyl-CoA Pathway Dominates a Subsurface Ecosystem.</title>
        <authorList>
            <person name="Takami H."/>
            <person name="Noguchi H."/>
            <person name="Takaki Y."/>
            <person name="Uchiyama I."/>
            <person name="Toyoda A."/>
            <person name="Nishi S."/>
            <person name="Chee G.-J."/>
            <person name="Arai W."/>
            <person name="Nunoura T."/>
            <person name="Itoh T."/>
            <person name="Hattori M."/>
            <person name="Takai K."/>
        </authorList>
    </citation>
    <scope>NUCLEOTIDE SEQUENCE</scope>
</reference>
<dbReference type="Gene3D" id="2.130.10.130">
    <property type="entry name" value="Integrin alpha, N-terminal"/>
    <property type="match status" value="4"/>
</dbReference>
<dbReference type="PRINTS" id="PR01185">
    <property type="entry name" value="INTEGRINA"/>
</dbReference>
<dbReference type="InterPro" id="IPR000413">
    <property type="entry name" value="Integrin_alpha"/>
</dbReference>
<accession>H5SDB5</accession>
<proteinExistence type="predicted"/>
<evidence type="ECO:0000256" key="2">
    <source>
        <dbReference type="ARBA" id="ARBA00022737"/>
    </source>
</evidence>
<organism evidence="5">
    <name type="scientific">uncultured Acidobacteriota bacterium</name>
    <dbReference type="NCBI Taxonomy" id="171953"/>
    <lineage>
        <taxon>Bacteria</taxon>
        <taxon>Pseudomonadati</taxon>
        <taxon>Acidobacteriota</taxon>
        <taxon>environmental samples</taxon>
    </lineage>
</organism>
<dbReference type="Pfam" id="PF01839">
    <property type="entry name" value="FG-GAP"/>
    <property type="match status" value="5"/>
</dbReference>
<keyword evidence="1 4" id="KW-0732">Signal</keyword>
<keyword evidence="3" id="KW-0325">Glycoprotein</keyword>
<evidence type="ECO:0000256" key="3">
    <source>
        <dbReference type="ARBA" id="ARBA00023180"/>
    </source>
</evidence>
<keyword evidence="2" id="KW-0677">Repeat</keyword>
<evidence type="ECO:0000256" key="4">
    <source>
        <dbReference type="SAM" id="SignalP"/>
    </source>
</evidence>
<name>H5SDB5_9BACT</name>
<dbReference type="GO" id="GO:0007229">
    <property type="term" value="P:integrin-mediated signaling pathway"/>
    <property type="evidence" value="ECO:0007669"/>
    <property type="project" value="TreeGrafter"/>
</dbReference>
<dbReference type="GO" id="GO:0009897">
    <property type="term" value="C:external side of plasma membrane"/>
    <property type="evidence" value="ECO:0007669"/>
    <property type="project" value="TreeGrafter"/>
</dbReference>
<feature type="signal peptide" evidence="4">
    <location>
        <begin position="1"/>
        <end position="24"/>
    </location>
</feature>
<evidence type="ECO:0000256" key="1">
    <source>
        <dbReference type="ARBA" id="ARBA00022729"/>
    </source>
</evidence>
<protein>
    <submittedName>
        <fullName evidence="5">FG-GAP repeat domain protein</fullName>
    </submittedName>
</protein>
<dbReference type="EMBL" id="AP011679">
    <property type="protein sequence ID" value="BAL54151.1"/>
    <property type="molecule type" value="Genomic_DNA"/>
</dbReference>
<dbReference type="InterPro" id="IPR028994">
    <property type="entry name" value="Integrin_alpha_N"/>
</dbReference>
<dbReference type="GO" id="GO:0005178">
    <property type="term" value="F:integrin binding"/>
    <property type="evidence" value="ECO:0007669"/>
    <property type="project" value="TreeGrafter"/>
</dbReference>
<dbReference type="PANTHER" id="PTHR23220">
    <property type="entry name" value="INTEGRIN ALPHA"/>
    <property type="match status" value="1"/>
</dbReference>
<dbReference type="AlphaFoldDB" id="H5SDB5"/>
<feature type="chain" id="PRO_5003598059" evidence="4">
    <location>
        <begin position="25"/>
        <end position="463"/>
    </location>
</feature>
<dbReference type="SUPFAM" id="SSF69318">
    <property type="entry name" value="Integrin alpha N-terminal domain"/>
    <property type="match status" value="3"/>
</dbReference>
<dbReference type="InterPro" id="IPR013517">
    <property type="entry name" value="FG-GAP"/>
</dbReference>
<dbReference type="GO" id="GO:0098609">
    <property type="term" value="P:cell-cell adhesion"/>
    <property type="evidence" value="ECO:0007669"/>
    <property type="project" value="TreeGrafter"/>
</dbReference>
<evidence type="ECO:0000313" key="5">
    <source>
        <dbReference type="EMBL" id="BAL54151.1"/>
    </source>
</evidence>
<dbReference type="SMART" id="SM00191">
    <property type="entry name" value="Int_alpha"/>
    <property type="match status" value="7"/>
</dbReference>
<reference evidence="5" key="1">
    <citation type="journal article" date="2005" name="Environ. Microbiol.">
        <title>Genetic and functional properties of uncultivated thermophilic crenarchaeotes from a subsurface gold mine as revealed by analysis of genome fragments.</title>
        <authorList>
            <person name="Nunoura T."/>
            <person name="Hirayama H."/>
            <person name="Takami H."/>
            <person name="Oida H."/>
            <person name="Nishi S."/>
            <person name="Shimamura S."/>
            <person name="Suzuki Y."/>
            <person name="Inagaki F."/>
            <person name="Takai K."/>
            <person name="Nealson K.H."/>
            <person name="Horikoshi K."/>
        </authorList>
    </citation>
    <scope>NUCLEOTIDE SEQUENCE</scope>
</reference>
<dbReference type="GO" id="GO:0007160">
    <property type="term" value="P:cell-matrix adhesion"/>
    <property type="evidence" value="ECO:0007669"/>
    <property type="project" value="TreeGrafter"/>
</dbReference>
<dbReference type="PROSITE" id="PS51470">
    <property type="entry name" value="FG_GAP"/>
    <property type="match status" value="6"/>
</dbReference>
<dbReference type="PANTHER" id="PTHR23220:SF122">
    <property type="entry name" value="INTEGRIN ALPHA-PS1"/>
    <property type="match status" value="1"/>
</dbReference>
<sequence>MGRMRWWAVGFAILMVSPPGSVLAGFSPPVIVQPPSPDSSFGFGLASGDVNGDGVPDLIVGAVLADVSGRANAGRAFIFFGGSPLDTAADMILQAPEPEKDARFGWAIALGDVNRDGHADILISALFAKGGAQRGTGAVYVFFGGPFLDAQADVELPLPSLNPLAHFGWALAVGDVNGDGWDDVLVGAENAKIGTQSQAGQVFLYEGGPSFPGPPRVLQSPTPQSGAAFGSAVAVGDVNGDGRDDVFVGAPHEDVGSTPNAGRVHVFLGGSPFDSVADATLQQPVPKRNSGFGQALAVGDVNGDGVKDVLVGTPHPNLTQSLLTATSDPGEVYLFFGGRPFDTAADLLLRAPTPAQNDNFGGALAVGNATGDAGADILVGSVAVRGGSVVGSAYLFAGGAALDAAADASFQASPPDPNAQFSVALAIGDVNADGRGDVVIGSVKPGALTLPAGPGKVYIFLAQ</sequence>
<dbReference type="GO" id="GO:0033627">
    <property type="term" value="P:cell adhesion mediated by integrin"/>
    <property type="evidence" value="ECO:0007669"/>
    <property type="project" value="TreeGrafter"/>
</dbReference>
<dbReference type="InterPro" id="IPR013519">
    <property type="entry name" value="Int_alpha_beta-p"/>
</dbReference>
<dbReference type="GO" id="GO:0008305">
    <property type="term" value="C:integrin complex"/>
    <property type="evidence" value="ECO:0007669"/>
    <property type="project" value="InterPro"/>
</dbReference>
<gene>
    <name evidence="5" type="ORF">HGMM_F13B08C09</name>
</gene>